<organism evidence="6 7">
    <name type="scientific">Rhizobium sullae</name>
    <name type="common">Rhizobium hedysari</name>
    <dbReference type="NCBI Taxonomy" id="50338"/>
    <lineage>
        <taxon>Bacteria</taxon>
        <taxon>Pseudomonadati</taxon>
        <taxon>Pseudomonadota</taxon>
        <taxon>Alphaproteobacteria</taxon>
        <taxon>Hyphomicrobiales</taxon>
        <taxon>Rhizobiaceae</taxon>
        <taxon>Rhizobium/Agrobacterium group</taxon>
        <taxon>Rhizobium</taxon>
    </lineage>
</organism>
<comment type="caution">
    <text evidence="6">The sequence shown here is derived from an EMBL/GenBank/DDBJ whole genome shotgun (WGS) entry which is preliminary data.</text>
</comment>
<dbReference type="AlphaFoldDB" id="A0A4R3Q9N2"/>
<comment type="similarity">
    <text evidence="2">Belongs to the serine/threonine dehydratase family.</text>
</comment>
<keyword evidence="4 6" id="KW-0456">Lyase</keyword>
<gene>
    <name evidence="6" type="ORF">EV132_103263</name>
</gene>
<dbReference type="PANTHER" id="PTHR48078:SF6">
    <property type="entry name" value="L-THREONINE DEHYDRATASE CATABOLIC TDCB"/>
    <property type="match status" value="1"/>
</dbReference>
<dbReference type="FunFam" id="3.40.50.1100:FF:000005">
    <property type="entry name" value="Threonine dehydratase catabolic"/>
    <property type="match status" value="1"/>
</dbReference>
<evidence type="ECO:0000313" key="7">
    <source>
        <dbReference type="Proteomes" id="UP000294576"/>
    </source>
</evidence>
<keyword evidence="3" id="KW-0663">Pyridoxal phosphate</keyword>
<dbReference type="PROSITE" id="PS00165">
    <property type="entry name" value="DEHYDRATASE_SER_THR"/>
    <property type="match status" value="1"/>
</dbReference>
<proteinExistence type="inferred from homology"/>
<evidence type="ECO:0000259" key="5">
    <source>
        <dbReference type="Pfam" id="PF00291"/>
    </source>
</evidence>
<dbReference type="InterPro" id="IPR050147">
    <property type="entry name" value="Ser/Thr_Dehydratase"/>
</dbReference>
<dbReference type="GO" id="GO:0004794">
    <property type="term" value="F:threonine deaminase activity"/>
    <property type="evidence" value="ECO:0007669"/>
    <property type="project" value="TreeGrafter"/>
</dbReference>
<dbReference type="CDD" id="cd01562">
    <property type="entry name" value="Thr-dehyd"/>
    <property type="match status" value="1"/>
</dbReference>
<evidence type="ECO:0000256" key="4">
    <source>
        <dbReference type="ARBA" id="ARBA00023239"/>
    </source>
</evidence>
<dbReference type="GO" id="GO:0006565">
    <property type="term" value="P:L-serine catabolic process"/>
    <property type="evidence" value="ECO:0007669"/>
    <property type="project" value="TreeGrafter"/>
</dbReference>
<dbReference type="GO" id="GO:0006567">
    <property type="term" value="P:L-threonine catabolic process"/>
    <property type="evidence" value="ECO:0007669"/>
    <property type="project" value="TreeGrafter"/>
</dbReference>
<dbReference type="GO" id="GO:0030170">
    <property type="term" value="F:pyridoxal phosphate binding"/>
    <property type="evidence" value="ECO:0007669"/>
    <property type="project" value="InterPro"/>
</dbReference>
<dbReference type="NCBIfam" id="NF006094">
    <property type="entry name" value="PRK08246.1"/>
    <property type="match status" value="1"/>
</dbReference>
<comment type="cofactor">
    <cofactor evidence="1">
        <name>pyridoxal 5'-phosphate</name>
        <dbReference type="ChEBI" id="CHEBI:597326"/>
    </cofactor>
</comment>
<sequence>MLKACEKPLLQRRDALLVAAIEYPLLDTLGMHQFRVHQDTHMFAEGGGIYPEFAGDQQRAHTILDQVAINLRLEMNPWLLQPFENNEALFIRQSFENINILHFVILPSNKILSIHGRACMPIETALSLERIAETEGLIRPYIRRTPVMRVDMQDFGGAPLKVDLKLECLQHSGSFKARGAFSHLLTRQVPATGVVAASGGNHGAAVAHAASQLGVPATIFVPSVSSPAKLEKIRAYGANLVTGGERYADALAASETHVRASGALAIHAYDQVETLLGQGTLGKEIEEDVPDITTLLVAVGGGGLIGGIAAWFRGRVKIVAVESDGAPTLYEAFKAGKPVDAPAGGIAADSLAPKRVGELMFPLAQQFVQPPVLVTDDEIRAAQKTLWEGARVVAEPGGAAAFAAMLSGKYVPARDERVCVLVCGANTAAVRFD</sequence>
<protein>
    <submittedName>
        <fullName evidence="6">L-threonine ammonia-lyase</fullName>
    </submittedName>
</protein>
<dbReference type="Pfam" id="PF00291">
    <property type="entry name" value="PALP"/>
    <property type="match status" value="1"/>
</dbReference>
<dbReference type="GO" id="GO:0009097">
    <property type="term" value="P:isoleucine biosynthetic process"/>
    <property type="evidence" value="ECO:0007669"/>
    <property type="project" value="TreeGrafter"/>
</dbReference>
<dbReference type="GO" id="GO:0003941">
    <property type="term" value="F:L-serine ammonia-lyase activity"/>
    <property type="evidence" value="ECO:0007669"/>
    <property type="project" value="TreeGrafter"/>
</dbReference>
<evidence type="ECO:0000256" key="1">
    <source>
        <dbReference type="ARBA" id="ARBA00001933"/>
    </source>
</evidence>
<dbReference type="InterPro" id="IPR001926">
    <property type="entry name" value="TrpB-like_PALP"/>
</dbReference>
<evidence type="ECO:0000313" key="6">
    <source>
        <dbReference type="EMBL" id="TCU18143.1"/>
    </source>
</evidence>
<dbReference type="SUPFAM" id="SSF53686">
    <property type="entry name" value="Tryptophan synthase beta subunit-like PLP-dependent enzymes"/>
    <property type="match status" value="1"/>
</dbReference>
<name>A0A4R3Q9N2_RHISU</name>
<dbReference type="InterPro" id="IPR036052">
    <property type="entry name" value="TrpB-like_PALP_sf"/>
</dbReference>
<feature type="domain" description="Tryptophan synthase beta chain-like PALP" evidence="5">
    <location>
        <begin position="138"/>
        <end position="424"/>
    </location>
</feature>
<accession>A0A4R3Q9N2</accession>
<evidence type="ECO:0000256" key="2">
    <source>
        <dbReference type="ARBA" id="ARBA00010869"/>
    </source>
</evidence>
<dbReference type="InterPro" id="IPR000634">
    <property type="entry name" value="Ser/Thr_deHydtase_PyrdxlP-BS"/>
</dbReference>
<dbReference type="EMBL" id="SMBH01000003">
    <property type="protein sequence ID" value="TCU18143.1"/>
    <property type="molecule type" value="Genomic_DNA"/>
</dbReference>
<reference evidence="6 7" key="1">
    <citation type="submission" date="2019-03" db="EMBL/GenBank/DDBJ databases">
        <title>Genomic Encyclopedia of Type Strains, Phase IV (KMG-V): Genome sequencing to study the core and pangenomes of soil and plant-associated prokaryotes.</title>
        <authorList>
            <person name="Whitman W."/>
        </authorList>
    </citation>
    <scope>NUCLEOTIDE SEQUENCE [LARGE SCALE GENOMIC DNA]</scope>
    <source>
        <strain evidence="6 7">Hc14</strain>
    </source>
</reference>
<dbReference type="Gene3D" id="3.40.50.1100">
    <property type="match status" value="2"/>
</dbReference>
<dbReference type="Proteomes" id="UP000294576">
    <property type="component" value="Unassembled WGS sequence"/>
</dbReference>
<evidence type="ECO:0000256" key="3">
    <source>
        <dbReference type="ARBA" id="ARBA00022898"/>
    </source>
</evidence>
<dbReference type="PANTHER" id="PTHR48078">
    <property type="entry name" value="THREONINE DEHYDRATASE, MITOCHONDRIAL-RELATED"/>
    <property type="match status" value="1"/>
</dbReference>